<dbReference type="AlphaFoldDB" id="A0AAW9QEW2"/>
<dbReference type="InterPro" id="IPR027417">
    <property type="entry name" value="P-loop_NTPase"/>
</dbReference>
<dbReference type="FunFam" id="3.40.50.300:FF:000421">
    <property type="entry name" value="Branched-chain amino acid ABC transporter ATP-binding protein"/>
    <property type="match status" value="1"/>
</dbReference>
<evidence type="ECO:0000256" key="1">
    <source>
        <dbReference type="ARBA" id="ARBA00022448"/>
    </source>
</evidence>
<dbReference type="InterPro" id="IPR003593">
    <property type="entry name" value="AAA+_ATPase"/>
</dbReference>
<dbReference type="GO" id="GO:0005524">
    <property type="term" value="F:ATP binding"/>
    <property type="evidence" value="ECO:0007669"/>
    <property type="project" value="UniProtKB-KW"/>
</dbReference>
<dbReference type="PROSITE" id="PS50893">
    <property type="entry name" value="ABC_TRANSPORTER_2"/>
    <property type="match status" value="1"/>
</dbReference>
<dbReference type="Pfam" id="PF12399">
    <property type="entry name" value="BCA_ABC_TP_C"/>
    <property type="match status" value="1"/>
</dbReference>
<comment type="caution">
    <text evidence="6">The sequence shown here is derived from an EMBL/GenBank/DDBJ whole genome shotgun (WGS) entry which is preliminary data.</text>
</comment>
<keyword evidence="2" id="KW-0472">Membrane</keyword>
<proteinExistence type="predicted"/>
<dbReference type="InterPro" id="IPR032823">
    <property type="entry name" value="BCA_ABC_TP_C"/>
</dbReference>
<protein>
    <submittedName>
        <fullName evidence="6">ABC transporter ATP-binding protein</fullName>
    </submittedName>
</protein>
<organism evidence="6 7">
    <name type="scientific">Aquincola agrisoli</name>
    <dbReference type="NCBI Taxonomy" id="3119538"/>
    <lineage>
        <taxon>Bacteria</taxon>
        <taxon>Pseudomonadati</taxon>
        <taxon>Pseudomonadota</taxon>
        <taxon>Betaproteobacteria</taxon>
        <taxon>Burkholderiales</taxon>
        <taxon>Sphaerotilaceae</taxon>
        <taxon>Aquincola</taxon>
    </lineage>
</organism>
<evidence type="ECO:0000313" key="7">
    <source>
        <dbReference type="Proteomes" id="UP001336250"/>
    </source>
</evidence>
<dbReference type="EMBL" id="JAZIBG010000031">
    <property type="protein sequence ID" value="MEF7615367.1"/>
    <property type="molecule type" value="Genomic_DNA"/>
</dbReference>
<evidence type="ECO:0000256" key="4">
    <source>
        <dbReference type="ARBA" id="ARBA00022840"/>
    </source>
</evidence>
<dbReference type="RefSeq" id="WP_332290617.1">
    <property type="nucleotide sequence ID" value="NZ_JAZIBG010000031.1"/>
</dbReference>
<sequence length="272" mass="29009">MNHSASDPAAAGTRREPASALLAVHDVSVRFGNIVALDGISFEAPAGYVTGLIGPNGAGKTTLFNCLSRLYAWQTGDIEFNGRSLLPLPPHRIAGLGIGRTFQNLALFDSMTVLENVKIGGHCTSTSGFLSNALRLPYVRREELDAGRKASELIGFLELDAVAHLPAGQLPFGTRKRVELARALMGDPQLLLLDEPAAGLNHEEVDALGRIILSIRTDLGVSILLVEHHMGLVMGVSDKVVALNFGRKLAEGTPKEVQQHPDVISAYLGGRP</sequence>
<accession>A0AAW9QEW2</accession>
<keyword evidence="4 6" id="KW-0067">ATP-binding</keyword>
<dbReference type="GO" id="GO:0016887">
    <property type="term" value="F:ATP hydrolysis activity"/>
    <property type="evidence" value="ECO:0007669"/>
    <property type="project" value="InterPro"/>
</dbReference>
<keyword evidence="2" id="KW-1003">Cell membrane</keyword>
<reference evidence="6 7" key="1">
    <citation type="submission" date="2024-02" db="EMBL/GenBank/DDBJ databases">
        <title>Genome sequence of Aquincola sp. MAHUQ-54.</title>
        <authorList>
            <person name="Huq M.A."/>
        </authorList>
    </citation>
    <scope>NUCLEOTIDE SEQUENCE [LARGE SCALE GENOMIC DNA]</scope>
    <source>
        <strain evidence="6 7">MAHUQ-54</strain>
    </source>
</reference>
<dbReference type="PANTHER" id="PTHR45772:SF4">
    <property type="entry name" value="ABC TRANSPORTER ATP-BINDING PROTEIN"/>
    <property type="match status" value="1"/>
</dbReference>
<keyword evidence="3" id="KW-0547">Nucleotide-binding</keyword>
<dbReference type="SUPFAM" id="SSF52540">
    <property type="entry name" value="P-loop containing nucleoside triphosphate hydrolases"/>
    <property type="match status" value="1"/>
</dbReference>
<evidence type="ECO:0000256" key="2">
    <source>
        <dbReference type="ARBA" id="ARBA00022475"/>
    </source>
</evidence>
<dbReference type="InterPro" id="IPR003439">
    <property type="entry name" value="ABC_transporter-like_ATP-bd"/>
</dbReference>
<dbReference type="Pfam" id="PF00005">
    <property type="entry name" value="ABC_tran"/>
    <property type="match status" value="1"/>
</dbReference>
<evidence type="ECO:0000313" key="6">
    <source>
        <dbReference type="EMBL" id="MEF7615367.1"/>
    </source>
</evidence>
<keyword evidence="1" id="KW-0813">Transport</keyword>
<dbReference type="PANTHER" id="PTHR45772">
    <property type="entry name" value="CONSERVED COMPONENT OF ABC TRANSPORTER FOR NATURAL AMINO ACIDS-RELATED"/>
    <property type="match status" value="1"/>
</dbReference>
<dbReference type="GO" id="GO:0005886">
    <property type="term" value="C:plasma membrane"/>
    <property type="evidence" value="ECO:0007669"/>
    <property type="project" value="TreeGrafter"/>
</dbReference>
<evidence type="ECO:0000259" key="5">
    <source>
        <dbReference type="PROSITE" id="PS50893"/>
    </source>
</evidence>
<keyword evidence="7" id="KW-1185">Reference proteome</keyword>
<dbReference type="CDD" id="cd03219">
    <property type="entry name" value="ABC_Mj1267_LivG_branched"/>
    <property type="match status" value="1"/>
</dbReference>
<feature type="domain" description="ABC transporter" evidence="5">
    <location>
        <begin position="22"/>
        <end position="270"/>
    </location>
</feature>
<name>A0AAW9QEW2_9BURK</name>
<dbReference type="InterPro" id="IPR051120">
    <property type="entry name" value="ABC_AA/LPS_Transport"/>
</dbReference>
<dbReference type="Gene3D" id="3.40.50.300">
    <property type="entry name" value="P-loop containing nucleotide triphosphate hydrolases"/>
    <property type="match status" value="1"/>
</dbReference>
<evidence type="ECO:0000256" key="3">
    <source>
        <dbReference type="ARBA" id="ARBA00022741"/>
    </source>
</evidence>
<dbReference type="Proteomes" id="UP001336250">
    <property type="component" value="Unassembled WGS sequence"/>
</dbReference>
<dbReference type="SMART" id="SM00382">
    <property type="entry name" value="AAA"/>
    <property type="match status" value="1"/>
</dbReference>
<gene>
    <name evidence="6" type="ORF">V4F39_15720</name>
</gene>